<dbReference type="Proteomes" id="UP000821865">
    <property type="component" value="Chromosome 10"/>
</dbReference>
<evidence type="ECO:0000313" key="1">
    <source>
        <dbReference type="EMBL" id="KAH7974287.1"/>
    </source>
</evidence>
<name>A0ACB8DNN4_DERSI</name>
<organism evidence="1 2">
    <name type="scientific">Dermacentor silvarum</name>
    <name type="common">Tick</name>
    <dbReference type="NCBI Taxonomy" id="543639"/>
    <lineage>
        <taxon>Eukaryota</taxon>
        <taxon>Metazoa</taxon>
        <taxon>Ecdysozoa</taxon>
        <taxon>Arthropoda</taxon>
        <taxon>Chelicerata</taxon>
        <taxon>Arachnida</taxon>
        <taxon>Acari</taxon>
        <taxon>Parasitiformes</taxon>
        <taxon>Ixodida</taxon>
        <taxon>Ixodoidea</taxon>
        <taxon>Ixodidae</taxon>
        <taxon>Rhipicephalinae</taxon>
        <taxon>Dermacentor</taxon>
    </lineage>
</organism>
<protein>
    <submittedName>
        <fullName evidence="1">Uncharacterized protein</fullName>
    </submittedName>
</protein>
<keyword evidence="2" id="KW-1185">Reference proteome</keyword>
<reference evidence="1" key="1">
    <citation type="submission" date="2020-05" db="EMBL/GenBank/DDBJ databases">
        <title>Large-scale comparative analyses of tick genomes elucidate their genetic diversity and vector capacities.</title>
        <authorList>
            <person name="Jia N."/>
            <person name="Wang J."/>
            <person name="Shi W."/>
            <person name="Du L."/>
            <person name="Sun Y."/>
            <person name="Zhan W."/>
            <person name="Jiang J."/>
            <person name="Wang Q."/>
            <person name="Zhang B."/>
            <person name="Ji P."/>
            <person name="Sakyi L.B."/>
            <person name="Cui X."/>
            <person name="Yuan T."/>
            <person name="Jiang B."/>
            <person name="Yang W."/>
            <person name="Lam T.T.-Y."/>
            <person name="Chang Q."/>
            <person name="Ding S."/>
            <person name="Wang X."/>
            <person name="Zhu J."/>
            <person name="Ruan X."/>
            <person name="Zhao L."/>
            <person name="Wei J."/>
            <person name="Que T."/>
            <person name="Du C."/>
            <person name="Cheng J."/>
            <person name="Dai P."/>
            <person name="Han X."/>
            <person name="Huang E."/>
            <person name="Gao Y."/>
            <person name="Liu J."/>
            <person name="Shao H."/>
            <person name="Ye R."/>
            <person name="Li L."/>
            <person name="Wei W."/>
            <person name="Wang X."/>
            <person name="Wang C."/>
            <person name="Yang T."/>
            <person name="Huo Q."/>
            <person name="Li W."/>
            <person name="Guo W."/>
            <person name="Chen H."/>
            <person name="Zhou L."/>
            <person name="Ni X."/>
            <person name="Tian J."/>
            <person name="Zhou Y."/>
            <person name="Sheng Y."/>
            <person name="Liu T."/>
            <person name="Pan Y."/>
            <person name="Xia L."/>
            <person name="Li J."/>
            <person name="Zhao F."/>
            <person name="Cao W."/>
        </authorList>
    </citation>
    <scope>NUCLEOTIDE SEQUENCE</scope>
    <source>
        <strain evidence="1">Dsil-2018</strain>
    </source>
</reference>
<sequence length="214" mass="24005">MNLRDDSKISSAPEGLRSEMFRPEAFQESRILANETGMDRLKAMFDMSRGFGPELSLVQSACIYTACTGALIGGWNYARTARENYIRKNQGTTFLNPKQATRELQDTMFLQFGRGAWKLGWRMMVFSSLYMTVAVAGFTYRNKFGITEHVAAGTLAGFVYKLNMGVRGSLVGAGLGSLLGFLSGATLSVTTKVMGVTVPEFRYWQHDYWMQEYR</sequence>
<accession>A0ACB8DNN4</accession>
<evidence type="ECO:0000313" key="2">
    <source>
        <dbReference type="Proteomes" id="UP000821865"/>
    </source>
</evidence>
<gene>
    <name evidence="1" type="ORF">HPB49_013735</name>
</gene>
<proteinExistence type="predicted"/>
<comment type="caution">
    <text evidence="1">The sequence shown here is derived from an EMBL/GenBank/DDBJ whole genome shotgun (WGS) entry which is preliminary data.</text>
</comment>
<dbReference type="EMBL" id="CM023479">
    <property type="protein sequence ID" value="KAH7974287.1"/>
    <property type="molecule type" value="Genomic_DNA"/>
</dbReference>